<feature type="non-terminal residue" evidence="2">
    <location>
        <position position="376"/>
    </location>
</feature>
<feature type="compositionally biased region" description="Low complexity" evidence="1">
    <location>
        <begin position="123"/>
        <end position="140"/>
    </location>
</feature>
<evidence type="ECO:0000256" key="1">
    <source>
        <dbReference type="SAM" id="MobiDB-lite"/>
    </source>
</evidence>
<accession>A0A9P6MP35</accession>
<dbReference type="Proteomes" id="UP000703661">
    <property type="component" value="Unassembled WGS sequence"/>
</dbReference>
<keyword evidence="3" id="KW-1185">Reference proteome</keyword>
<proteinExistence type="predicted"/>
<reference evidence="2" key="1">
    <citation type="journal article" date="2020" name="Fungal Divers.">
        <title>Resolving the Mortierellaceae phylogeny through synthesis of multi-gene phylogenetics and phylogenomics.</title>
        <authorList>
            <person name="Vandepol N."/>
            <person name="Liber J."/>
            <person name="Desiro A."/>
            <person name="Na H."/>
            <person name="Kennedy M."/>
            <person name="Barry K."/>
            <person name="Grigoriev I.V."/>
            <person name="Miller A.N."/>
            <person name="O'Donnell K."/>
            <person name="Stajich J.E."/>
            <person name="Bonito G."/>
        </authorList>
    </citation>
    <scope>NUCLEOTIDE SEQUENCE</scope>
    <source>
        <strain evidence="2">NRRL 2769</strain>
    </source>
</reference>
<sequence>MVSQAPDPAFPSVQELSLTLSADIEIHRLWKTITEILSQKFYATRITLCLPQDPTVVISSIENNTAWGLKAHWDYKHHFLDENTVTPKDEFAHQHHRLQRNASHSQDDLDYQSLRLSVFSLPLPSSSTSSFSSASSSSSFSRRRAARSNNSISISLNGNSSNGDHASSTNSGVNVSSNGSIGSSNNSNGNGNGNIGGASESRKYVPIPDPRSEYHEDYWNTNPPLDGGYSSSTSTVSSYSSTSSSAMQASRATTHLRGLGLHSSGTECFANLQPLEYDPEPLLNERTIDSILKACKTVVLTREYTGPKRRKNSRVRSYCQDDDDDDDDDDSCFTDTDPVYNPMDVGDVEVGGSDGRRMTRAIHPGAASSFEHDTGS</sequence>
<feature type="region of interest" description="Disordered" evidence="1">
    <location>
        <begin position="123"/>
        <end position="246"/>
    </location>
</feature>
<evidence type="ECO:0000313" key="3">
    <source>
        <dbReference type="Proteomes" id="UP000703661"/>
    </source>
</evidence>
<name>A0A9P6MP35_9FUNG</name>
<dbReference type="AlphaFoldDB" id="A0A9P6MP35"/>
<feature type="compositionally biased region" description="Acidic residues" evidence="1">
    <location>
        <begin position="320"/>
        <end position="332"/>
    </location>
</feature>
<feature type="compositionally biased region" description="Low complexity" evidence="1">
    <location>
        <begin position="230"/>
        <end position="246"/>
    </location>
</feature>
<organism evidence="2 3">
    <name type="scientific">Entomortierella chlamydospora</name>
    <dbReference type="NCBI Taxonomy" id="101097"/>
    <lineage>
        <taxon>Eukaryota</taxon>
        <taxon>Fungi</taxon>
        <taxon>Fungi incertae sedis</taxon>
        <taxon>Mucoromycota</taxon>
        <taxon>Mortierellomycotina</taxon>
        <taxon>Mortierellomycetes</taxon>
        <taxon>Mortierellales</taxon>
        <taxon>Mortierellaceae</taxon>
        <taxon>Entomortierella</taxon>
    </lineage>
</organism>
<dbReference type="EMBL" id="JAAAID010001852">
    <property type="protein sequence ID" value="KAG0008612.1"/>
    <property type="molecule type" value="Genomic_DNA"/>
</dbReference>
<comment type="caution">
    <text evidence="2">The sequence shown here is derived from an EMBL/GenBank/DDBJ whole genome shotgun (WGS) entry which is preliminary data.</text>
</comment>
<protein>
    <submittedName>
        <fullName evidence="2">Uncharacterized protein</fullName>
    </submittedName>
</protein>
<evidence type="ECO:0000313" key="2">
    <source>
        <dbReference type="EMBL" id="KAG0008612.1"/>
    </source>
</evidence>
<feature type="compositionally biased region" description="Low complexity" evidence="1">
    <location>
        <begin position="147"/>
        <end position="189"/>
    </location>
</feature>
<gene>
    <name evidence="2" type="ORF">BGZ80_003253</name>
</gene>
<feature type="region of interest" description="Disordered" evidence="1">
    <location>
        <begin position="306"/>
        <end position="376"/>
    </location>
</feature>